<feature type="coiled-coil region" evidence="6">
    <location>
        <begin position="76"/>
        <end position="298"/>
    </location>
</feature>
<dbReference type="InterPro" id="IPR031139">
    <property type="entry name" value="RPGRIP1_fam"/>
</dbReference>
<protein>
    <recommendedName>
        <fullName evidence="8">C2 domain-containing protein</fullName>
    </recommendedName>
</protein>
<dbReference type="PANTHER" id="PTHR14240:SF1">
    <property type="entry name" value="PROTEIN FANTOM-RELATED"/>
    <property type="match status" value="1"/>
</dbReference>
<dbReference type="OrthoDB" id="2133912at2759"/>
<dbReference type="PANTHER" id="PTHR14240">
    <property type="entry name" value="RETINITIS PIGMENTOSA GTPASE REGULATOR-INTERACTING PROTEIN"/>
    <property type="match status" value="1"/>
</dbReference>
<dbReference type="InterPro" id="IPR035892">
    <property type="entry name" value="C2_domain_sf"/>
</dbReference>
<keyword evidence="10" id="KW-1185">Reference proteome</keyword>
<evidence type="ECO:0000256" key="6">
    <source>
        <dbReference type="SAM" id="Coils"/>
    </source>
</evidence>
<dbReference type="InterPro" id="IPR021656">
    <property type="entry name" value="C2-C2_1"/>
</dbReference>
<dbReference type="STRING" id="329046.A0A1Y2CX05"/>
<evidence type="ECO:0000256" key="2">
    <source>
        <dbReference type="ARBA" id="ARBA00006042"/>
    </source>
</evidence>
<dbReference type="EMBL" id="MCGO01000005">
    <property type="protein sequence ID" value="ORY51426.1"/>
    <property type="molecule type" value="Genomic_DNA"/>
</dbReference>
<comment type="similarity">
    <text evidence="2">Belongs to the RPGRIP1 family.</text>
</comment>
<dbReference type="Pfam" id="PF11618">
    <property type="entry name" value="C2-C2_1"/>
    <property type="match status" value="1"/>
</dbReference>
<reference evidence="9 10" key="1">
    <citation type="submission" date="2016-07" db="EMBL/GenBank/DDBJ databases">
        <title>Pervasive Adenine N6-methylation of Active Genes in Fungi.</title>
        <authorList>
            <consortium name="DOE Joint Genome Institute"/>
            <person name="Mondo S.J."/>
            <person name="Dannebaum R.O."/>
            <person name="Kuo R.C."/>
            <person name="Labutti K."/>
            <person name="Haridas S."/>
            <person name="Kuo A."/>
            <person name="Salamov A."/>
            <person name="Ahrendt S.R."/>
            <person name="Lipzen A."/>
            <person name="Sullivan W."/>
            <person name="Andreopoulos W.B."/>
            <person name="Clum A."/>
            <person name="Lindquist E."/>
            <person name="Daum C."/>
            <person name="Ramamoorthy G.K."/>
            <person name="Gryganskyi A."/>
            <person name="Culley D."/>
            <person name="Magnuson J.K."/>
            <person name="James T.Y."/>
            <person name="O'Malley M.A."/>
            <person name="Stajich J.E."/>
            <person name="Spatafora J.W."/>
            <person name="Visel A."/>
            <person name="Grigoriev I.V."/>
        </authorList>
    </citation>
    <scope>NUCLEOTIDE SEQUENCE [LARGE SCALE GENOMIC DNA]</scope>
    <source>
        <strain evidence="9 10">JEL800</strain>
    </source>
</reference>
<evidence type="ECO:0000313" key="10">
    <source>
        <dbReference type="Proteomes" id="UP000193642"/>
    </source>
</evidence>
<dbReference type="SUPFAM" id="SSF49562">
    <property type="entry name" value="C2 domain (Calcium/lipid-binding domain, CaLB)"/>
    <property type="match status" value="2"/>
</dbReference>
<sequence>KNIEEAYSLIEDLRDQLKELTKENTVTRNKMQYFRTLHEAESRKRTPYDHIPPRIQGIRNEINSFANYLLIREEMNGMLRLKLGEADAEVEKAKQESIRFQDALEKDQHQHEIDRAALQLELADSRKRERELAGKYDALDERFRAMLEAHQEALRVSDELNADLKEERRRCVEMEHEVKKAYGAGQENAELLALIDDLREEKRLLEQEQANLLDAQFNRDREEEYQHEIEELRDNLRKHIQDLAFHLDEKRAIHEENESLKEHLRELRDEKHDTDKRMFEIQQELDELREKMNFFCKNGEIDISEIEEALSIVRLRRERGISLDFLLEAEELYADKEVLQELRVQYADCIHELEKVRKLLYLQEHINKDYKLECEELNRKMEALKNGYELRLEEDSRLLDLRSNKIALLEGQLKSIVYGTAKVPAEIEKPKDDDDIVELATGQNLIEIHIESALISDDGMYHIRKLGLDMEDSAKLTTFIHYDFFEFETQHTVLNFAVSNGVEFFNVGTCNVVMKELTDPDRTDRLRYYADLISNHDNRTIIGKVDFGLRVRLPMAQAIRSFKERTVALNLLTVSDKEVSSRRFRPRADTNDLVIRIISCSHLRQPPGRIPAVFASFQFYIHETMVTDTIRNSTSPLLNFLRILPLPMTSDLDRYLRTANLHIMILDDNDGIEDFEYGSVSVPLLPLALGEKIYDEYFLTDGFGNGKSKVTISLEWSKPYKLNVVPLISQLDEQAASSQDSSSESLISGSSDTVKPKKSDSNESLPSSSSSRQSSILSDAERSLFHTRSTLFTIRLEEILFKTQSPKTSRLLRNVNQFFVSFEFLNYPPEELETHSIQRDDSGAHAITYSKTFSLHPFKNERARHDLTRVMNSRDQRDTTVLFTVVSEPTEDSDPDSECEDIAFAKLDLLELADESINDGIDSVRKDLQVWDANGDILMGTLVVVVKGISILAECLE</sequence>
<dbReference type="InterPro" id="IPR000008">
    <property type="entry name" value="C2_dom"/>
</dbReference>
<evidence type="ECO:0000256" key="3">
    <source>
        <dbReference type="ARBA" id="ARBA00023054"/>
    </source>
</evidence>
<feature type="compositionally biased region" description="Low complexity" evidence="7">
    <location>
        <begin position="762"/>
        <end position="774"/>
    </location>
</feature>
<dbReference type="Gene3D" id="2.60.40.150">
    <property type="entry name" value="C2 domain"/>
    <property type="match status" value="3"/>
</dbReference>
<keyword evidence="4" id="KW-0969">Cilium</keyword>
<gene>
    <name evidence="9" type="ORF">BCR33DRAFT_656092</name>
</gene>
<evidence type="ECO:0000256" key="5">
    <source>
        <dbReference type="ARBA" id="ARBA00023273"/>
    </source>
</evidence>
<organism evidence="9 10">
    <name type="scientific">Rhizoclosmatium globosum</name>
    <dbReference type="NCBI Taxonomy" id="329046"/>
    <lineage>
        <taxon>Eukaryota</taxon>
        <taxon>Fungi</taxon>
        <taxon>Fungi incertae sedis</taxon>
        <taxon>Chytridiomycota</taxon>
        <taxon>Chytridiomycota incertae sedis</taxon>
        <taxon>Chytridiomycetes</taxon>
        <taxon>Chytridiales</taxon>
        <taxon>Chytriomycetaceae</taxon>
        <taxon>Rhizoclosmatium</taxon>
    </lineage>
</organism>
<accession>A0A1Y2CX05</accession>
<comment type="caution">
    <text evidence="9">The sequence shown here is derived from an EMBL/GenBank/DDBJ whole genome shotgun (WGS) entry which is preliminary data.</text>
</comment>
<feature type="domain" description="C2" evidence="8">
    <location>
        <begin position="573"/>
        <end position="697"/>
    </location>
</feature>
<dbReference type="GO" id="GO:0005856">
    <property type="term" value="C:cytoskeleton"/>
    <property type="evidence" value="ECO:0007669"/>
    <property type="project" value="UniProtKB-ARBA"/>
</dbReference>
<dbReference type="GO" id="GO:0035869">
    <property type="term" value="C:ciliary transition zone"/>
    <property type="evidence" value="ECO:0007669"/>
    <property type="project" value="TreeGrafter"/>
</dbReference>
<dbReference type="InterPro" id="IPR041091">
    <property type="entry name" value="RPGRIP1_C"/>
</dbReference>
<keyword evidence="5" id="KW-0966">Cell projection</keyword>
<feature type="coiled-coil region" evidence="6">
    <location>
        <begin position="3"/>
        <end position="30"/>
    </location>
</feature>
<dbReference type="GO" id="GO:1905515">
    <property type="term" value="P:non-motile cilium assembly"/>
    <property type="evidence" value="ECO:0007669"/>
    <property type="project" value="TreeGrafter"/>
</dbReference>
<name>A0A1Y2CX05_9FUNG</name>
<dbReference type="Proteomes" id="UP000193642">
    <property type="component" value="Unassembled WGS sequence"/>
</dbReference>
<dbReference type="PROSITE" id="PS50004">
    <property type="entry name" value="C2"/>
    <property type="match status" value="1"/>
</dbReference>
<evidence type="ECO:0000259" key="8">
    <source>
        <dbReference type="PROSITE" id="PS50004"/>
    </source>
</evidence>
<evidence type="ECO:0000256" key="7">
    <source>
        <dbReference type="SAM" id="MobiDB-lite"/>
    </source>
</evidence>
<dbReference type="Pfam" id="PF18111">
    <property type="entry name" value="RPGR1_C"/>
    <property type="match status" value="1"/>
</dbReference>
<feature type="region of interest" description="Disordered" evidence="7">
    <location>
        <begin position="735"/>
        <end position="774"/>
    </location>
</feature>
<comment type="subcellular location">
    <subcellularLocation>
        <location evidence="1">Cell projection</location>
        <location evidence="1">Cilium</location>
    </subcellularLocation>
</comment>
<evidence type="ECO:0000256" key="4">
    <source>
        <dbReference type="ARBA" id="ARBA00023069"/>
    </source>
</evidence>
<keyword evidence="3 6" id="KW-0175">Coiled coil</keyword>
<dbReference type="AlphaFoldDB" id="A0A1Y2CX05"/>
<feature type="compositionally biased region" description="Low complexity" evidence="7">
    <location>
        <begin position="735"/>
        <end position="752"/>
    </location>
</feature>
<feature type="non-terminal residue" evidence="9">
    <location>
        <position position="1"/>
    </location>
</feature>
<proteinExistence type="inferred from homology"/>
<evidence type="ECO:0000256" key="1">
    <source>
        <dbReference type="ARBA" id="ARBA00004138"/>
    </source>
</evidence>
<evidence type="ECO:0000313" key="9">
    <source>
        <dbReference type="EMBL" id="ORY51426.1"/>
    </source>
</evidence>
<feature type="coiled-coil region" evidence="6">
    <location>
        <begin position="339"/>
        <end position="394"/>
    </location>
</feature>